<name>A0A392QNV3_9FABA</name>
<dbReference type="SUPFAM" id="SSF54160">
    <property type="entry name" value="Chromo domain-like"/>
    <property type="match status" value="1"/>
</dbReference>
<evidence type="ECO:0000313" key="4">
    <source>
        <dbReference type="Proteomes" id="UP000265520"/>
    </source>
</evidence>
<dbReference type="PANTHER" id="PTHR46148:SF54">
    <property type="entry name" value="RETROTRANSPOSON-LIKE PROTEIN"/>
    <property type="match status" value="1"/>
</dbReference>
<proteinExistence type="predicted"/>
<dbReference type="EMBL" id="LXQA010144493">
    <property type="protein sequence ID" value="MCI24955.1"/>
    <property type="molecule type" value="Genomic_DNA"/>
</dbReference>
<sequence>MKFHADKKRRHVEFNVNDQVLVKLQPYRQSSVALRKHKKLGLRYFGPFPIVAKIGAVAYRLGLPTTAKIHPVFHVSQLKLFHGPNIPPYMPLPLTTSELGPILQPGALLDSRIIMKGNTPIPQVLIHWEGMDKADTTWEDQEEFKLAHPNFHLEDKVTFNGGSIARDPIIDMDPQDNESAEENES</sequence>
<dbReference type="AlphaFoldDB" id="A0A392QNV3"/>
<reference evidence="3 4" key="1">
    <citation type="journal article" date="2018" name="Front. Plant Sci.">
        <title>Red Clover (Trifolium pratense) and Zigzag Clover (T. medium) - A Picture of Genomic Similarities and Differences.</title>
        <authorList>
            <person name="Dluhosova J."/>
            <person name="Istvanek J."/>
            <person name="Nedelnik J."/>
            <person name="Repkova J."/>
        </authorList>
    </citation>
    <scope>NUCLEOTIDE SEQUENCE [LARGE SCALE GENOMIC DNA]</scope>
    <source>
        <strain evidence="4">cv. 10/8</strain>
        <tissue evidence="3">Leaf</tissue>
    </source>
</reference>
<keyword evidence="4" id="KW-1185">Reference proteome</keyword>
<organism evidence="3 4">
    <name type="scientific">Trifolium medium</name>
    <dbReference type="NCBI Taxonomy" id="97028"/>
    <lineage>
        <taxon>Eukaryota</taxon>
        <taxon>Viridiplantae</taxon>
        <taxon>Streptophyta</taxon>
        <taxon>Embryophyta</taxon>
        <taxon>Tracheophyta</taxon>
        <taxon>Spermatophyta</taxon>
        <taxon>Magnoliopsida</taxon>
        <taxon>eudicotyledons</taxon>
        <taxon>Gunneridae</taxon>
        <taxon>Pentapetalae</taxon>
        <taxon>rosids</taxon>
        <taxon>fabids</taxon>
        <taxon>Fabales</taxon>
        <taxon>Fabaceae</taxon>
        <taxon>Papilionoideae</taxon>
        <taxon>50 kb inversion clade</taxon>
        <taxon>NPAAA clade</taxon>
        <taxon>Hologalegina</taxon>
        <taxon>IRL clade</taxon>
        <taxon>Trifolieae</taxon>
        <taxon>Trifolium</taxon>
    </lineage>
</organism>
<dbReference type="Proteomes" id="UP000265520">
    <property type="component" value="Unassembled WGS sequence"/>
</dbReference>
<feature type="non-terminal residue" evidence="3">
    <location>
        <position position="185"/>
    </location>
</feature>
<feature type="compositionally biased region" description="Acidic residues" evidence="1">
    <location>
        <begin position="173"/>
        <end position="185"/>
    </location>
</feature>
<dbReference type="Pfam" id="PF24626">
    <property type="entry name" value="SH3_Tf2-1"/>
    <property type="match status" value="1"/>
</dbReference>
<comment type="caution">
    <text evidence="3">The sequence shown here is derived from an EMBL/GenBank/DDBJ whole genome shotgun (WGS) entry which is preliminary data.</text>
</comment>
<evidence type="ECO:0000313" key="3">
    <source>
        <dbReference type="EMBL" id="MCI24955.1"/>
    </source>
</evidence>
<feature type="domain" description="Tf2-1-like SH3-like" evidence="2">
    <location>
        <begin position="18"/>
        <end position="81"/>
    </location>
</feature>
<evidence type="ECO:0000259" key="2">
    <source>
        <dbReference type="Pfam" id="PF24626"/>
    </source>
</evidence>
<dbReference type="InterPro" id="IPR016197">
    <property type="entry name" value="Chromo-like_dom_sf"/>
</dbReference>
<protein>
    <recommendedName>
        <fullName evidence="2">Tf2-1-like SH3-like domain-containing protein</fullName>
    </recommendedName>
</protein>
<feature type="region of interest" description="Disordered" evidence="1">
    <location>
        <begin position="164"/>
        <end position="185"/>
    </location>
</feature>
<dbReference type="PANTHER" id="PTHR46148">
    <property type="entry name" value="CHROMO DOMAIN-CONTAINING PROTEIN"/>
    <property type="match status" value="1"/>
</dbReference>
<evidence type="ECO:0000256" key="1">
    <source>
        <dbReference type="SAM" id="MobiDB-lite"/>
    </source>
</evidence>
<dbReference type="InterPro" id="IPR056924">
    <property type="entry name" value="SH3_Tf2-1"/>
</dbReference>
<accession>A0A392QNV3</accession>